<evidence type="ECO:0000313" key="7">
    <source>
        <dbReference type="Proteomes" id="UP000219439"/>
    </source>
</evidence>
<evidence type="ECO:0000256" key="1">
    <source>
        <dbReference type="ARBA" id="ARBA00010062"/>
    </source>
</evidence>
<keyword evidence="4" id="KW-0029">Amino-acid transport</keyword>
<comment type="similarity">
    <text evidence="1">Belongs to the leucine-binding protein family.</text>
</comment>
<dbReference type="SUPFAM" id="SSF53822">
    <property type="entry name" value="Periplasmic binding protein-like I"/>
    <property type="match status" value="1"/>
</dbReference>
<dbReference type="Pfam" id="PF13458">
    <property type="entry name" value="Peripla_BP_6"/>
    <property type="match status" value="1"/>
</dbReference>
<evidence type="ECO:0000259" key="5">
    <source>
        <dbReference type="Pfam" id="PF13458"/>
    </source>
</evidence>
<dbReference type="InterPro" id="IPR000709">
    <property type="entry name" value="Leu_Ile_Val-bd"/>
</dbReference>
<dbReference type="InterPro" id="IPR006311">
    <property type="entry name" value="TAT_signal"/>
</dbReference>
<dbReference type="AlphaFoldDB" id="A0A285NF88"/>
<dbReference type="PRINTS" id="PR00337">
    <property type="entry name" value="LEUILEVALBP"/>
</dbReference>
<evidence type="ECO:0000256" key="2">
    <source>
        <dbReference type="ARBA" id="ARBA00022448"/>
    </source>
</evidence>
<protein>
    <submittedName>
        <fullName evidence="6">Amino acid/amide ABC transporter substrate-binding protein, HAAT family</fullName>
    </submittedName>
</protein>
<accession>A0A285NF88</accession>
<evidence type="ECO:0000313" key="6">
    <source>
        <dbReference type="EMBL" id="SNZ06566.1"/>
    </source>
</evidence>
<sequence>MQTRRSILAGLGAVILSATAGLGLVTDRAVAADVIKIGEINSYTRLPAFTIPYRNGWQLALEEVNKAGGIKGAQIEVISRDDTGDPATAVRIAQELVSKDEVSLLFGTFFSHIGLAVSDFAKHRKTLFIAAEPLTDALVWSKGNDYTYRLRPSTHMQAAMLAKQAAKLGKKKWATIAPNYAYGKDAVKAFKSELTKLQPEVEWVTEQWPTLFKIDAGSTVRALEAAKPEAIYNVTFGGDLAKFVREGSLRYLFDDREVVSILTGEPEYLTPLGKEAPKDWIVTGYPAAQIDTEVHQAFSKAYQAKFGELPKAGALVGYNAMLSVIEVLKKAKSTETKDLLVAMNGLTVEAPSGTFTYRAADHQATMGAYVGKTGFIDGKPAMIEWSYADGADYLPSEEEAQKLRP</sequence>
<feature type="domain" description="Leucine-binding protein" evidence="5">
    <location>
        <begin position="49"/>
        <end position="372"/>
    </location>
</feature>
<reference evidence="6 7" key="1">
    <citation type="submission" date="2017-09" db="EMBL/GenBank/DDBJ databases">
        <authorList>
            <person name="Ehlers B."/>
            <person name="Leendertz F.H."/>
        </authorList>
    </citation>
    <scope>NUCLEOTIDE SEQUENCE [LARGE SCALE GENOMIC DNA]</scope>
    <source>
        <strain evidence="6 7">DSM 18289</strain>
    </source>
</reference>
<organism evidence="6 7">
    <name type="scientific">Cohaesibacter gelatinilyticus</name>
    <dbReference type="NCBI Taxonomy" id="372072"/>
    <lineage>
        <taxon>Bacteria</taxon>
        <taxon>Pseudomonadati</taxon>
        <taxon>Pseudomonadota</taxon>
        <taxon>Alphaproteobacteria</taxon>
        <taxon>Hyphomicrobiales</taxon>
        <taxon>Cohaesibacteraceae</taxon>
    </lineage>
</organism>
<dbReference type="InterPro" id="IPR028081">
    <property type="entry name" value="Leu-bd"/>
</dbReference>
<dbReference type="GO" id="GO:0006865">
    <property type="term" value="P:amino acid transport"/>
    <property type="evidence" value="ECO:0007669"/>
    <property type="project" value="UniProtKB-KW"/>
</dbReference>
<gene>
    <name evidence="6" type="ORF">SAMN06265368_0464</name>
</gene>
<evidence type="ECO:0000256" key="4">
    <source>
        <dbReference type="ARBA" id="ARBA00022970"/>
    </source>
</evidence>
<name>A0A285NF88_9HYPH</name>
<dbReference type="Proteomes" id="UP000219439">
    <property type="component" value="Unassembled WGS sequence"/>
</dbReference>
<keyword evidence="2" id="KW-0813">Transport</keyword>
<dbReference type="PANTHER" id="PTHR30483">
    <property type="entry name" value="LEUCINE-SPECIFIC-BINDING PROTEIN"/>
    <property type="match status" value="1"/>
</dbReference>
<keyword evidence="7" id="KW-1185">Reference proteome</keyword>
<dbReference type="InterPro" id="IPR051010">
    <property type="entry name" value="BCAA_transport"/>
</dbReference>
<evidence type="ECO:0000256" key="3">
    <source>
        <dbReference type="ARBA" id="ARBA00022729"/>
    </source>
</evidence>
<dbReference type="RefSeq" id="WP_097151784.1">
    <property type="nucleotide sequence ID" value="NZ_OBEL01000001.1"/>
</dbReference>
<dbReference type="PANTHER" id="PTHR30483:SF37">
    <property type="entry name" value="ABC TRANSPORTER SUBSTRATE-BINDING PROTEIN"/>
    <property type="match status" value="1"/>
</dbReference>
<dbReference type="EMBL" id="OBEL01000001">
    <property type="protein sequence ID" value="SNZ06566.1"/>
    <property type="molecule type" value="Genomic_DNA"/>
</dbReference>
<dbReference type="PROSITE" id="PS51318">
    <property type="entry name" value="TAT"/>
    <property type="match status" value="1"/>
</dbReference>
<dbReference type="Gene3D" id="3.40.50.2300">
    <property type="match status" value="2"/>
</dbReference>
<dbReference type="OrthoDB" id="9783240at2"/>
<dbReference type="InterPro" id="IPR028082">
    <property type="entry name" value="Peripla_BP_I"/>
</dbReference>
<keyword evidence="3" id="KW-0732">Signal</keyword>
<dbReference type="CDD" id="cd06330">
    <property type="entry name" value="PBP1_As_SBP-like"/>
    <property type="match status" value="1"/>
</dbReference>
<proteinExistence type="inferred from homology"/>